<comment type="similarity">
    <text evidence="4">Belongs to the GST superfamily.</text>
</comment>
<dbReference type="Gene3D" id="3.40.30.10">
    <property type="entry name" value="Glutaredoxin"/>
    <property type="match status" value="1"/>
</dbReference>
<dbReference type="Pfam" id="PF00043">
    <property type="entry name" value="GST_C"/>
    <property type="match status" value="1"/>
</dbReference>
<dbReference type="InterPro" id="IPR036249">
    <property type="entry name" value="Thioredoxin-like_sf"/>
</dbReference>
<reference evidence="7" key="1">
    <citation type="submission" date="2019-11" db="EMBL/GenBank/DDBJ databases">
        <authorList>
            <person name="Liu Y."/>
            <person name="Hou J."/>
            <person name="Li T.-Q."/>
            <person name="Guan C.-H."/>
            <person name="Wu X."/>
            <person name="Wu H.-Z."/>
            <person name="Ling F."/>
            <person name="Zhang R."/>
            <person name="Shi X.-G."/>
            <person name="Ren J.-P."/>
            <person name="Chen E.-F."/>
            <person name="Sun J.-M."/>
        </authorList>
    </citation>
    <scope>NUCLEOTIDE SEQUENCE</scope>
    <source>
        <strain evidence="7">Adult_tree_wgs_1</strain>
        <tissue evidence="7">Leaves</tissue>
    </source>
</reference>
<dbReference type="GO" id="GO:0004364">
    <property type="term" value="F:glutathione transferase activity"/>
    <property type="evidence" value="ECO:0007669"/>
    <property type="project" value="UniProtKB-EC"/>
</dbReference>
<dbReference type="PROSITE" id="PS50405">
    <property type="entry name" value="GST_CTER"/>
    <property type="match status" value="1"/>
</dbReference>
<evidence type="ECO:0000256" key="1">
    <source>
        <dbReference type="ARBA" id="ARBA00012452"/>
    </source>
</evidence>
<name>A0A834G1S8_RHOSS</name>
<dbReference type="GO" id="GO:0006749">
    <property type="term" value="P:glutathione metabolic process"/>
    <property type="evidence" value="ECO:0007669"/>
    <property type="project" value="InterPro"/>
</dbReference>
<evidence type="ECO:0000259" key="6">
    <source>
        <dbReference type="PROSITE" id="PS50405"/>
    </source>
</evidence>
<dbReference type="Pfam" id="PF02798">
    <property type="entry name" value="GST_N"/>
    <property type="match status" value="1"/>
</dbReference>
<dbReference type="Proteomes" id="UP000626092">
    <property type="component" value="Unassembled WGS sequence"/>
</dbReference>
<dbReference type="SUPFAM" id="SSF47616">
    <property type="entry name" value="GST C-terminal domain-like"/>
    <property type="match status" value="1"/>
</dbReference>
<dbReference type="EC" id="2.5.1.18" evidence="1"/>
<dbReference type="InterPro" id="IPR004046">
    <property type="entry name" value="GST_C"/>
</dbReference>
<proteinExistence type="inferred from homology"/>
<dbReference type="PANTHER" id="PTHR11260:SF773">
    <property type="entry name" value="GLUTATHIONE S-TRANSFERASE U26"/>
    <property type="match status" value="1"/>
</dbReference>
<dbReference type="PROSITE" id="PS50404">
    <property type="entry name" value="GST_NTER"/>
    <property type="match status" value="1"/>
</dbReference>
<keyword evidence="2" id="KW-0808">Transferase</keyword>
<feature type="domain" description="GST N-terminal" evidence="5">
    <location>
        <begin position="5"/>
        <end position="87"/>
    </location>
</feature>
<dbReference type="CDD" id="cd03185">
    <property type="entry name" value="GST_C_Tau"/>
    <property type="match status" value="1"/>
</dbReference>
<dbReference type="OrthoDB" id="202840at2759"/>
<dbReference type="EMBL" id="WJXA01000013">
    <property type="protein sequence ID" value="KAF7120082.1"/>
    <property type="molecule type" value="Genomic_DNA"/>
</dbReference>
<accession>A0A834G1S8</accession>
<evidence type="ECO:0000256" key="4">
    <source>
        <dbReference type="RuleBase" id="RU003494"/>
    </source>
</evidence>
<dbReference type="Gene3D" id="1.20.1050.10">
    <property type="match status" value="1"/>
</dbReference>
<evidence type="ECO:0000313" key="8">
    <source>
        <dbReference type="Proteomes" id="UP000626092"/>
    </source>
</evidence>
<evidence type="ECO:0000259" key="5">
    <source>
        <dbReference type="PROSITE" id="PS50404"/>
    </source>
</evidence>
<dbReference type="SFLD" id="SFLDS00019">
    <property type="entry name" value="Glutathione_Transferase_(cytos"/>
    <property type="match status" value="1"/>
</dbReference>
<evidence type="ECO:0000256" key="3">
    <source>
        <dbReference type="ARBA" id="ARBA00047960"/>
    </source>
</evidence>
<keyword evidence="8" id="KW-1185">Reference proteome</keyword>
<dbReference type="InterPro" id="IPR040079">
    <property type="entry name" value="Glutathione_S-Trfase"/>
</dbReference>
<sequence>MTTESDVVVVNFWGNGFGMRVRIALEEKGVTKYEYKEIDLTAIQRSQLVLEMNPVRRSVPILIHQGRPVCESVNILEYIDEMWKGDGVPNLLPHDPSKRAFSRFWVHFIDNKLFSSQTKFLKSKGEAKEECNKELIAEFKQLEEALGDKLYFGGDNFGFLDIAFIPFSSMFYGYETHGNFKFEEECPKLSAWVKRCATRESVSSVLPDPLEMYEVHKRFYRIE</sequence>
<evidence type="ECO:0000256" key="2">
    <source>
        <dbReference type="ARBA" id="ARBA00022679"/>
    </source>
</evidence>
<dbReference type="InterPro" id="IPR036282">
    <property type="entry name" value="Glutathione-S-Trfase_C_sf"/>
</dbReference>
<dbReference type="GO" id="GO:0005737">
    <property type="term" value="C:cytoplasm"/>
    <property type="evidence" value="ECO:0007669"/>
    <property type="project" value="TreeGrafter"/>
</dbReference>
<protein>
    <recommendedName>
        <fullName evidence="1">glutathione transferase</fullName>
        <ecNumber evidence="1">2.5.1.18</ecNumber>
    </recommendedName>
</protein>
<dbReference type="InterPro" id="IPR010987">
    <property type="entry name" value="Glutathione-S-Trfase_C-like"/>
</dbReference>
<dbReference type="SFLD" id="SFLDG00358">
    <property type="entry name" value="Main_(cytGST)"/>
    <property type="match status" value="1"/>
</dbReference>
<comment type="caution">
    <text evidence="7">The sequence shown here is derived from an EMBL/GenBank/DDBJ whole genome shotgun (WGS) entry which is preliminary data.</text>
</comment>
<dbReference type="InterPro" id="IPR045073">
    <property type="entry name" value="Omega/Tau-like"/>
</dbReference>
<evidence type="ECO:0000313" key="7">
    <source>
        <dbReference type="EMBL" id="KAF7120082.1"/>
    </source>
</evidence>
<comment type="catalytic activity">
    <reaction evidence="3">
        <text>RX + glutathione = an S-substituted glutathione + a halide anion + H(+)</text>
        <dbReference type="Rhea" id="RHEA:16437"/>
        <dbReference type="ChEBI" id="CHEBI:15378"/>
        <dbReference type="ChEBI" id="CHEBI:16042"/>
        <dbReference type="ChEBI" id="CHEBI:17792"/>
        <dbReference type="ChEBI" id="CHEBI:57925"/>
        <dbReference type="ChEBI" id="CHEBI:90779"/>
        <dbReference type="EC" id="2.5.1.18"/>
    </reaction>
</comment>
<dbReference type="InterPro" id="IPR004045">
    <property type="entry name" value="Glutathione_S-Trfase_N"/>
</dbReference>
<dbReference type="SFLD" id="SFLDG01152">
    <property type="entry name" value="Main.3:_Omega-_and_Tau-like"/>
    <property type="match status" value="1"/>
</dbReference>
<dbReference type="PANTHER" id="PTHR11260">
    <property type="entry name" value="GLUTATHIONE S-TRANSFERASE, GST, SUPERFAMILY, GST DOMAIN CONTAINING"/>
    <property type="match status" value="1"/>
</dbReference>
<feature type="domain" description="GST C-terminal" evidence="6">
    <location>
        <begin position="95"/>
        <end position="223"/>
    </location>
</feature>
<dbReference type="AlphaFoldDB" id="A0A834G1S8"/>
<gene>
    <name evidence="7" type="ORF">RHSIM_Rhsim13G0115300</name>
</gene>
<dbReference type="SUPFAM" id="SSF52833">
    <property type="entry name" value="Thioredoxin-like"/>
    <property type="match status" value="1"/>
</dbReference>
<dbReference type="InterPro" id="IPR045074">
    <property type="entry name" value="GST_C_Tau"/>
</dbReference>
<organism evidence="7 8">
    <name type="scientific">Rhododendron simsii</name>
    <name type="common">Sims's rhododendron</name>
    <dbReference type="NCBI Taxonomy" id="118357"/>
    <lineage>
        <taxon>Eukaryota</taxon>
        <taxon>Viridiplantae</taxon>
        <taxon>Streptophyta</taxon>
        <taxon>Embryophyta</taxon>
        <taxon>Tracheophyta</taxon>
        <taxon>Spermatophyta</taxon>
        <taxon>Magnoliopsida</taxon>
        <taxon>eudicotyledons</taxon>
        <taxon>Gunneridae</taxon>
        <taxon>Pentapetalae</taxon>
        <taxon>asterids</taxon>
        <taxon>Ericales</taxon>
        <taxon>Ericaceae</taxon>
        <taxon>Ericoideae</taxon>
        <taxon>Rhodoreae</taxon>
        <taxon>Rhododendron</taxon>
    </lineage>
</organism>